<protein>
    <recommendedName>
        <fullName evidence="3">Integral membrane protein</fullName>
    </recommendedName>
</protein>
<proteinExistence type="predicted"/>
<dbReference type="AlphaFoldDB" id="A0A933W991"/>
<evidence type="ECO:0008006" key="3">
    <source>
        <dbReference type="Google" id="ProtNLM"/>
    </source>
</evidence>
<evidence type="ECO:0000313" key="2">
    <source>
        <dbReference type="Proteomes" id="UP000696931"/>
    </source>
</evidence>
<sequence length="325" mass="36291">MIRLAHNALEFSFPKVHPDARMSIAFQRTLRIPDDDQVYSLPPGLGQFPLRRVDDFATSVPPSWLKRGGVMLPMYQSEALWISFHSTHPFAVQVGAGMIDAITGEPWQRELRKEAQNYVVLPAQPWLDGFCVRKGVIRQFVAMPLGDGYTAEEQLTGEARFGGLQLRVCPLRPELYENTSELCAEDGRRLLQCCAAMGLAPGGQMNQEIYKDARQLTDWDESRSQRCFVHFTNSLVWRQLTGENPPTVPFTAKEYSDQGLPWFDYYDGDAKALEGAGRLAELESVAQRAGTTGTSPLPENASVVPASVIKLGPNLRPQKVRAPRE</sequence>
<evidence type="ECO:0000313" key="1">
    <source>
        <dbReference type="EMBL" id="MBI5168134.1"/>
    </source>
</evidence>
<dbReference type="Proteomes" id="UP000696931">
    <property type="component" value="Unassembled WGS sequence"/>
</dbReference>
<dbReference type="EMBL" id="JACRIW010000012">
    <property type="protein sequence ID" value="MBI5168134.1"/>
    <property type="molecule type" value="Genomic_DNA"/>
</dbReference>
<name>A0A933W991_UNCEI</name>
<comment type="caution">
    <text evidence="1">The sequence shown here is derived from an EMBL/GenBank/DDBJ whole genome shotgun (WGS) entry which is preliminary data.</text>
</comment>
<reference evidence="1" key="1">
    <citation type="submission" date="2020-07" db="EMBL/GenBank/DDBJ databases">
        <title>Huge and variable diversity of episymbiotic CPR bacteria and DPANN archaea in groundwater ecosystems.</title>
        <authorList>
            <person name="He C.Y."/>
            <person name="Keren R."/>
            <person name="Whittaker M."/>
            <person name="Farag I.F."/>
            <person name="Doudna J."/>
            <person name="Cate J.H.D."/>
            <person name="Banfield J.F."/>
        </authorList>
    </citation>
    <scope>NUCLEOTIDE SEQUENCE</scope>
    <source>
        <strain evidence="1">NC_groundwater_1813_Pr3_B-0.1um_71_17</strain>
    </source>
</reference>
<gene>
    <name evidence="1" type="ORF">HZA61_01460</name>
</gene>
<organism evidence="1 2">
    <name type="scientific">Eiseniibacteriota bacterium</name>
    <dbReference type="NCBI Taxonomy" id="2212470"/>
    <lineage>
        <taxon>Bacteria</taxon>
        <taxon>Candidatus Eiseniibacteriota</taxon>
    </lineage>
</organism>
<accession>A0A933W991</accession>